<reference evidence="3 4" key="1">
    <citation type="submission" date="2018-03" db="EMBL/GenBank/DDBJ databases">
        <title>Whole genome sequencing of Histamine producing bacteria.</title>
        <authorList>
            <person name="Butler K."/>
        </authorList>
    </citation>
    <scope>NUCLEOTIDE SEQUENCE [LARGE SCALE GENOMIC DNA]</scope>
    <source>
        <strain evidence="3 4">Res.4.1</strain>
    </source>
</reference>
<dbReference type="AlphaFoldDB" id="A0A2T3KYH5"/>
<evidence type="ECO:0000256" key="1">
    <source>
        <dbReference type="SAM" id="Coils"/>
    </source>
</evidence>
<sequence>MNKLLIGGLLLSSSSVFAQSCPVEVPNPIHIENGGISVYEQGQPKLVIDKNNDLYINGSQVDLTAMQQQAIDAYSKDVQTYLPQMAQLALEGVGMATDVLGTVASSFASKDAFNQVQSLINQLGEQAHEKFYNSKGEFVMPAEVFSSVDGDWKTEFESAMKQVSVESVAGLFAALSEEMKNGNLDFTQLQSKFADLKNRLSEQMAQRSDEMKVKANALCGSIEGLAEQEKQLQQAIPQLKDVPMFEI</sequence>
<dbReference type="Proteomes" id="UP000240530">
    <property type="component" value="Unassembled WGS sequence"/>
</dbReference>
<protein>
    <submittedName>
        <fullName evidence="3">Chemotaxis protein</fullName>
    </submittedName>
</protein>
<feature type="chain" id="PRO_5015672566" evidence="2">
    <location>
        <begin position="19"/>
        <end position="247"/>
    </location>
</feature>
<name>A0A2T3KYH5_PHOLD</name>
<feature type="coiled-coil region" evidence="1">
    <location>
        <begin position="186"/>
        <end position="242"/>
    </location>
</feature>
<accession>A0A2T3KYH5</accession>
<dbReference type="Pfam" id="PF11101">
    <property type="entry name" value="DUF2884"/>
    <property type="match status" value="1"/>
</dbReference>
<evidence type="ECO:0000313" key="4">
    <source>
        <dbReference type="Proteomes" id="UP000240530"/>
    </source>
</evidence>
<dbReference type="PROSITE" id="PS51257">
    <property type="entry name" value="PROKAR_LIPOPROTEIN"/>
    <property type="match status" value="1"/>
</dbReference>
<comment type="caution">
    <text evidence="3">The sequence shown here is derived from an EMBL/GenBank/DDBJ whole genome shotgun (WGS) entry which is preliminary data.</text>
</comment>
<dbReference type="EMBL" id="PYNS01000002">
    <property type="protein sequence ID" value="PSV12828.1"/>
    <property type="molecule type" value="Genomic_DNA"/>
</dbReference>
<proteinExistence type="predicted"/>
<organism evidence="3 4">
    <name type="scientific">Photobacterium leiognathi subsp. mandapamensis</name>
    <name type="common">Photobacterium mandapamensis</name>
    <dbReference type="NCBI Taxonomy" id="48408"/>
    <lineage>
        <taxon>Bacteria</taxon>
        <taxon>Pseudomonadati</taxon>
        <taxon>Pseudomonadota</taxon>
        <taxon>Gammaproteobacteria</taxon>
        <taxon>Vibrionales</taxon>
        <taxon>Vibrionaceae</taxon>
        <taxon>Photobacterium</taxon>
    </lineage>
</organism>
<dbReference type="InterPro" id="IPR021307">
    <property type="entry name" value="DUF2884"/>
</dbReference>
<evidence type="ECO:0000256" key="2">
    <source>
        <dbReference type="SAM" id="SignalP"/>
    </source>
</evidence>
<feature type="signal peptide" evidence="2">
    <location>
        <begin position="1"/>
        <end position="18"/>
    </location>
</feature>
<evidence type="ECO:0000313" key="3">
    <source>
        <dbReference type="EMBL" id="PSV12828.1"/>
    </source>
</evidence>
<gene>
    <name evidence="3" type="ORF">C0W93_03690</name>
</gene>
<keyword evidence="2" id="KW-0732">Signal</keyword>
<dbReference type="RefSeq" id="WP_107184305.1">
    <property type="nucleotide sequence ID" value="NZ_JAWQGC010000007.1"/>
</dbReference>
<keyword evidence="1" id="KW-0175">Coiled coil</keyword>